<evidence type="ECO:0000313" key="2">
    <source>
        <dbReference type="Proteomes" id="UP000001861"/>
    </source>
</evidence>
<proteinExistence type="predicted"/>
<dbReference type="Proteomes" id="UP000001861">
    <property type="component" value="Unassembled WGS sequence"/>
</dbReference>
<name>A8N487_COPC7</name>
<dbReference type="InParanoid" id="A8N487"/>
<dbReference type="GeneID" id="6006115"/>
<dbReference type="AlphaFoldDB" id="A8N487"/>
<reference evidence="1 2" key="1">
    <citation type="journal article" date="2010" name="Proc. Natl. Acad. Sci. U.S.A.">
        <title>Insights into evolution of multicellular fungi from the assembled chromosomes of the mushroom Coprinopsis cinerea (Coprinus cinereus).</title>
        <authorList>
            <person name="Stajich J.E."/>
            <person name="Wilke S.K."/>
            <person name="Ahren D."/>
            <person name="Au C.H."/>
            <person name="Birren B.W."/>
            <person name="Borodovsky M."/>
            <person name="Burns C."/>
            <person name="Canback B."/>
            <person name="Casselton L.A."/>
            <person name="Cheng C.K."/>
            <person name="Deng J."/>
            <person name="Dietrich F.S."/>
            <person name="Fargo D.C."/>
            <person name="Farman M.L."/>
            <person name="Gathman A.C."/>
            <person name="Goldberg J."/>
            <person name="Guigo R."/>
            <person name="Hoegger P.J."/>
            <person name="Hooker J.B."/>
            <person name="Huggins A."/>
            <person name="James T.Y."/>
            <person name="Kamada T."/>
            <person name="Kilaru S."/>
            <person name="Kodira C."/>
            <person name="Kues U."/>
            <person name="Kupfer D."/>
            <person name="Kwan H.S."/>
            <person name="Lomsadze A."/>
            <person name="Li W."/>
            <person name="Lilly W.W."/>
            <person name="Ma L.J."/>
            <person name="Mackey A.J."/>
            <person name="Manning G."/>
            <person name="Martin F."/>
            <person name="Muraguchi H."/>
            <person name="Natvig D.O."/>
            <person name="Palmerini H."/>
            <person name="Ramesh M.A."/>
            <person name="Rehmeyer C.J."/>
            <person name="Roe B.A."/>
            <person name="Shenoy N."/>
            <person name="Stanke M."/>
            <person name="Ter-Hovhannisyan V."/>
            <person name="Tunlid A."/>
            <person name="Velagapudi R."/>
            <person name="Vision T.J."/>
            <person name="Zeng Q."/>
            <person name="Zolan M.E."/>
            <person name="Pukkila P.J."/>
        </authorList>
    </citation>
    <scope>NUCLEOTIDE SEQUENCE [LARGE SCALE GENOMIC DNA]</scope>
    <source>
        <strain evidence="2">Okayama-7 / 130 / ATCC MYA-4618 / FGSC 9003</strain>
    </source>
</reference>
<protein>
    <submittedName>
        <fullName evidence="1">Uncharacterized protein</fullName>
    </submittedName>
</protein>
<dbReference type="EMBL" id="AACS02000001">
    <property type="protein sequence ID" value="EAU92133.1"/>
    <property type="molecule type" value="Genomic_DNA"/>
</dbReference>
<keyword evidence="2" id="KW-1185">Reference proteome</keyword>
<gene>
    <name evidence="1" type="ORF">CC1G_11418</name>
</gene>
<accession>A8N487</accession>
<dbReference type="VEuPathDB" id="FungiDB:CC1G_11418"/>
<dbReference type="KEGG" id="cci:CC1G_11418"/>
<dbReference type="RefSeq" id="XP_001829682.1">
    <property type="nucleotide sequence ID" value="XM_001829630.1"/>
</dbReference>
<evidence type="ECO:0000313" key="1">
    <source>
        <dbReference type="EMBL" id="EAU92133.1"/>
    </source>
</evidence>
<organism evidence="1 2">
    <name type="scientific">Coprinopsis cinerea (strain Okayama-7 / 130 / ATCC MYA-4618 / FGSC 9003)</name>
    <name type="common">Inky cap fungus</name>
    <name type="synonym">Hormographiella aspergillata</name>
    <dbReference type="NCBI Taxonomy" id="240176"/>
    <lineage>
        <taxon>Eukaryota</taxon>
        <taxon>Fungi</taxon>
        <taxon>Dikarya</taxon>
        <taxon>Basidiomycota</taxon>
        <taxon>Agaricomycotina</taxon>
        <taxon>Agaricomycetes</taxon>
        <taxon>Agaricomycetidae</taxon>
        <taxon>Agaricales</taxon>
        <taxon>Agaricineae</taxon>
        <taxon>Psathyrellaceae</taxon>
        <taxon>Coprinopsis</taxon>
    </lineage>
</organism>
<comment type="caution">
    <text evidence="1">The sequence shown here is derived from an EMBL/GenBank/DDBJ whole genome shotgun (WGS) entry which is preliminary data.</text>
</comment>
<sequence>MARKPVSTDNKALNLPHLPAELWESILDHLISDARFAILSRQDATQTHFDGVPRCAFRDILQVSKESGTGILSLSTFSMFRAALLPVIFNQVVLHSSRRVKTLHEIIKENKDILRHVKSLVLQLSSRQTAGSWASEPSNLGAVISLLKENVEELHIQSDAGHLQWDELSVTIRGAIENLMRHGHLCTLQLTRMRFSRGSFDSLNWTWLKELSLCWVSVILCEGESPSSENSEPVSLTTLKVHHSDLWQLADRSRYPHLRTLMMDEWTWHRASDSIEDIIHSSNNLDSFDLVSGTNPRGKMRRAFPFPNVRLHLPAIGMDGSSVWTLLDEAAQIVSRNTAEDKSKLRHLTVAFYHLNPDSRRDVDCKLGDQQECITSFLQVLGQEPFRALQILHLDFRTLGLGELEADSVRKMVELSAGRHKPPYKIVYMFS</sequence>